<proteinExistence type="predicted"/>
<dbReference type="GO" id="GO:0000976">
    <property type="term" value="F:transcription cis-regulatory region binding"/>
    <property type="evidence" value="ECO:0007669"/>
    <property type="project" value="TreeGrafter"/>
</dbReference>
<dbReference type="AlphaFoldDB" id="A0A370KXT6"/>
<keyword evidence="3 6" id="KW-0238">DNA-binding</keyword>
<evidence type="ECO:0000313" key="7">
    <source>
        <dbReference type="Proteomes" id="UP000255207"/>
    </source>
</evidence>
<sequence>MTDASKRRWVTSLEVAQLAGVSRSAVSRSFTPGASIAEETRWRVLEAAEQLGYRPNAIARSLNTRRSGLIGVVVADVGNPFYARLVEALAIEIQARGRAPLVFVAKEAGATDALLPELLSFQVDGVLVASATLSLRVTQLYTAARTPIVLLDRMADDGEDVSGDISADNVAGAAMVAELFATTGRRRPAFIAGLENTSTSRDRAAGFVAGLARHGLSLAGRDAGQYNYAGGQAAARRLLGARERPDAIFCANDEMALAVLDVARGEFGLSVPEGLSVAGFDNAAPGALAAYNLTTVDQGLERMASEAVGMLEGALDASHPPGRLRLPCRLVGRATTL</sequence>
<dbReference type="CDD" id="cd01392">
    <property type="entry name" value="HTH_LacI"/>
    <property type="match status" value="1"/>
</dbReference>
<evidence type="ECO:0000259" key="5">
    <source>
        <dbReference type="PROSITE" id="PS50932"/>
    </source>
</evidence>
<dbReference type="InterPro" id="IPR028082">
    <property type="entry name" value="Peripla_BP_I"/>
</dbReference>
<dbReference type="Gene3D" id="3.40.50.2300">
    <property type="match status" value="2"/>
</dbReference>
<dbReference type="InterPro" id="IPR000843">
    <property type="entry name" value="HTH_LacI"/>
</dbReference>
<dbReference type="SUPFAM" id="SSF47413">
    <property type="entry name" value="lambda repressor-like DNA-binding domains"/>
    <property type="match status" value="1"/>
</dbReference>
<feature type="domain" description="HTH lacI-type" evidence="5">
    <location>
        <begin position="10"/>
        <end position="64"/>
    </location>
</feature>
<dbReference type="Pfam" id="PF13377">
    <property type="entry name" value="Peripla_BP_3"/>
    <property type="match status" value="1"/>
</dbReference>
<dbReference type="RefSeq" id="WP_114832705.1">
    <property type="nucleotide sequence ID" value="NZ_QQTO01000041.1"/>
</dbReference>
<dbReference type="SMART" id="SM00354">
    <property type="entry name" value="HTH_LACI"/>
    <property type="match status" value="1"/>
</dbReference>
<evidence type="ECO:0000256" key="3">
    <source>
        <dbReference type="ARBA" id="ARBA00023125"/>
    </source>
</evidence>
<dbReference type="Pfam" id="PF00356">
    <property type="entry name" value="LacI"/>
    <property type="match status" value="1"/>
</dbReference>
<evidence type="ECO:0000256" key="2">
    <source>
        <dbReference type="ARBA" id="ARBA00023015"/>
    </source>
</evidence>
<dbReference type="InterPro" id="IPR010982">
    <property type="entry name" value="Lambda_DNA-bd_dom_sf"/>
</dbReference>
<protein>
    <submittedName>
        <fullName evidence="6">LacI family DNA-binding transcriptional regulator</fullName>
    </submittedName>
</protein>
<dbReference type="PANTHER" id="PTHR30146:SF95">
    <property type="entry name" value="RIBOSE OPERON REPRESSOR"/>
    <property type="match status" value="1"/>
</dbReference>
<evidence type="ECO:0000256" key="1">
    <source>
        <dbReference type="ARBA" id="ARBA00022491"/>
    </source>
</evidence>
<keyword evidence="7" id="KW-1185">Reference proteome</keyword>
<dbReference type="PANTHER" id="PTHR30146">
    <property type="entry name" value="LACI-RELATED TRANSCRIPTIONAL REPRESSOR"/>
    <property type="match status" value="1"/>
</dbReference>
<dbReference type="Proteomes" id="UP000255207">
    <property type="component" value="Unassembled WGS sequence"/>
</dbReference>
<evidence type="ECO:0000256" key="4">
    <source>
        <dbReference type="ARBA" id="ARBA00023163"/>
    </source>
</evidence>
<comment type="caution">
    <text evidence="6">The sequence shown here is derived from an EMBL/GenBank/DDBJ whole genome shotgun (WGS) entry which is preliminary data.</text>
</comment>
<dbReference type="PROSITE" id="PS50932">
    <property type="entry name" value="HTH_LACI_2"/>
    <property type="match status" value="1"/>
</dbReference>
<dbReference type="OrthoDB" id="8433438at2"/>
<dbReference type="EMBL" id="QQTP01000028">
    <property type="protein sequence ID" value="RDJ19793.1"/>
    <property type="molecule type" value="Genomic_DNA"/>
</dbReference>
<dbReference type="GO" id="GO:0003700">
    <property type="term" value="F:DNA-binding transcription factor activity"/>
    <property type="evidence" value="ECO:0007669"/>
    <property type="project" value="TreeGrafter"/>
</dbReference>
<keyword evidence="2" id="KW-0805">Transcription regulation</keyword>
<keyword evidence="1" id="KW-0678">Repressor</keyword>
<dbReference type="SUPFAM" id="SSF53822">
    <property type="entry name" value="Periplasmic binding protein-like I"/>
    <property type="match status" value="1"/>
</dbReference>
<dbReference type="CDD" id="cd06278">
    <property type="entry name" value="PBP1_LacI-like"/>
    <property type="match status" value="1"/>
</dbReference>
<dbReference type="Gene3D" id="1.10.260.40">
    <property type="entry name" value="lambda repressor-like DNA-binding domains"/>
    <property type="match status" value="1"/>
</dbReference>
<organism evidence="6 7">
    <name type="scientific">Bosea caraganae</name>
    <dbReference type="NCBI Taxonomy" id="2763117"/>
    <lineage>
        <taxon>Bacteria</taxon>
        <taxon>Pseudomonadati</taxon>
        <taxon>Pseudomonadota</taxon>
        <taxon>Alphaproteobacteria</taxon>
        <taxon>Hyphomicrobiales</taxon>
        <taxon>Boseaceae</taxon>
        <taxon>Bosea</taxon>
    </lineage>
</organism>
<dbReference type="InterPro" id="IPR046335">
    <property type="entry name" value="LacI/GalR-like_sensor"/>
</dbReference>
<name>A0A370KXT6_9HYPH</name>
<evidence type="ECO:0000313" key="6">
    <source>
        <dbReference type="EMBL" id="RDJ19793.1"/>
    </source>
</evidence>
<keyword evidence="4" id="KW-0804">Transcription</keyword>
<accession>A0A370KXT6</accession>
<gene>
    <name evidence="6" type="ORF">DWE98_28110</name>
</gene>
<reference evidence="7" key="1">
    <citation type="submission" date="2018-07" db="EMBL/GenBank/DDBJ databases">
        <authorList>
            <person name="Safronova V.I."/>
            <person name="Chirak E.R."/>
            <person name="Sazanova A.L."/>
        </authorList>
    </citation>
    <scope>NUCLEOTIDE SEQUENCE [LARGE SCALE GENOMIC DNA]</scope>
    <source>
        <strain evidence="7">RCAM04685</strain>
    </source>
</reference>